<protein>
    <submittedName>
        <fullName evidence="3">DUF4957 domain-containing protein</fullName>
    </submittedName>
</protein>
<evidence type="ECO:0000313" key="4">
    <source>
        <dbReference type="Proteomes" id="UP000629963"/>
    </source>
</evidence>
<feature type="domain" description="DUF4957" evidence="2">
    <location>
        <begin position="537"/>
        <end position="645"/>
    </location>
</feature>
<dbReference type="Proteomes" id="UP000629963">
    <property type="component" value="Unassembled WGS sequence"/>
</dbReference>
<sequence>MKRIVTIVSLLIILISCSQLATASSSTPPTSTKVTTMQELKNAIKNSVAGDHIILANGIWKNAEINFYGKGTKEKPIVLRAETAGKVFIEGVSNLKLAGSYLEVRDLYFKNGYTPSKSLIQFKISNDSIANNCKVTQCVIEEFTQPDRDVSDHWIEFWGRNNELSNCYITGKSNFGPTVRVFLDGNEHINNYHQIVNNHFGPRPRKGGPHGETIQIGDSETSMTPSYTNVYNNLFDRCNGEVEIISSKSNFNQFKNNVFFESEGSLVLRHGNYAMIDSNVFIGNDNSDQMGGIRVINTGHWITNNYFYKIKGEAFRSAIAIMNGIPKSSLNRYNQVTDVVIAHNSFIDCISPWQFSVGSNVSQKAVLPASEIRSARPERVVIANNLIYNQVTNTKPIVNFDKVDGVDFNNNITNNENKSEVKPDGLITSNFEMNKIGTNLFVKKENSTNLYAGFDFETITKDLFGSSRTATSNNVGAIVNPVKTNPVLIDKTRFGTTWFNAEKTETVANTITVSSSSELVNQIAKVNSGSTILLKKGTYKLNTTLAINKELTIASSDKNNKATLVFTASKTAFELQPKANLTIKNLIITGTKSQNAFTTLDKLMSKAYDLSIENSEISNFKNVLDVSKGSFADTISVVNSKISNCANGFLLNKETNDGGDYNAEFVTFTSSKFESIEGSVLDYYRGGYDESTIGGNLKIEGNTFKDCGKMQPENILIKNKGIVYVTIANNTFENNPVKIIAILWGAKGQAPGNNTIVNSGKFEVVQNLELKLMY</sequence>
<keyword evidence="1" id="KW-0732">Signal</keyword>
<gene>
    <name evidence="3" type="ORF">H8R23_04435</name>
</gene>
<evidence type="ECO:0000313" key="3">
    <source>
        <dbReference type="EMBL" id="MBC5840645.1"/>
    </source>
</evidence>
<dbReference type="EMBL" id="JACRUJ010000001">
    <property type="protein sequence ID" value="MBC5840645.1"/>
    <property type="molecule type" value="Genomic_DNA"/>
</dbReference>
<dbReference type="InterPro" id="IPR011050">
    <property type="entry name" value="Pectin_lyase_fold/virulence"/>
</dbReference>
<dbReference type="SMART" id="SM00710">
    <property type="entry name" value="PbH1"/>
    <property type="match status" value="6"/>
</dbReference>
<dbReference type="PROSITE" id="PS51257">
    <property type="entry name" value="PROKAR_LIPOPROTEIN"/>
    <property type="match status" value="1"/>
</dbReference>
<feature type="signal peptide" evidence="1">
    <location>
        <begin position="1"/>
        <end position="23"/>
    </location>
</feature>
<dbReference type="Gene3D" id="2.160.20.10">
    <property type="entry name" value="Single-stranded right-handed beta-helix, Pectin lyase-like"/>
    <property type="match status" value="2"/>
</dbReference>
<dbReference type="Pfam" id="PF14592">
    <property type="entry name" value="Chondroitinas_B"/>
    <property type="match status" value="1"/>
</dbReference>
<dbReference type="InterPro" id="IPR032530">
    <property type="entry name" value="DUF4957"/>
</dbReference>
<comment type="caution">
    <text evidence="3">The sequence shown here is derived from an EMBL/GenBank/DDBJ whole genome shotgun (WGS) entry which is preliminary data.</text>
</comment>
<feature type="chain" id="PRO_5047248803" evidence="1">
    <location>
        <begin position="24"/>
        <end position="774"/>
    </location>
</feature>
<accession>A0ABR7J525</accession>
<evidence type="ECO:0000259" key="2">
    <source>
        <dbReference type="Pfam" id="PF16318"/>
    </source>
</evidence>
<dbReference type="InterPro" id="IPR039513">
    <property type="entry name" value="PL-6"/>
</dbReference>
<evidence type="ECO:0000256" key="1">
    <source>
        <dbReference type="SAM" id="SignalP"/>
    </source>
</evidence>
<dbReference type="RefSeq" id="WP_187009206.1">
    <property type="nucleotide sequence ID" value="NZ_JACRUI010000001.1"/>
</dbReference>
<dbReference type="SUPFAM" id="SSF51126">
    <property type="entry name" value="Pectin lyase-like"/>
    <property type="match status" value="2"/>
</dbReference>
<dbReference type="InterPro" id="IPR012334">
    <property type="entry name" value="Pectin_lyas_fold"/>
</dbReference>
<dbReference type="InterPro" id="IPR006626">
    <property type="entry name" value="PbH1"/>
</dbReference>
<reference evidence="3 4" key="1">
    <citation type="submission" date="2020-08" db="EMBL/GenBank/DDBJ databases">
        <title>Description of novel Flavobacterium F-380 isolate.</title>
        <authorList>
            <person name="Saticioglu I.B."/>
            <person name="Duman M."/>
            <person name="Altun S."/>
        </authorList>
    </citation>
    <scope>NUCLEOTIDE SEQUENCE [LARGE SCALE GENOMIC DNA]</scope>
    <source>
        <strain evidence="3 4">F-380</strain>
    </source>
</reference>
<keyword evidence="4" id="KW-1185">Reference proteome</keyword>
<dbReference type="CDD" id="cd14251">
    <property type="entry name" value="PL-6"/>
    <property type="match status" value="1"/>
</dbReference>
<dbReference type="Pfam" id="PF16318">
    <property type="entry name" value="DUF4957"/>
    <property type="match status" value="1"/>
</dbReference>
<organism evidence="3 4">
    <name type="scientific">Flavobacterium kayseriense</name>
    <dbReference type="NCBI Taxonomy" id="2764714"/>
    <lineage>
        <taxon>Bacteria</taxon>
        <taxon>Pseudomonadati</taxon>
        <taxon>Bacteroidota</taxon>
        <taxon>Flavobacteriia</taxon>
        <taxon>Flavobacteriales</taxon>
        <taxon>Flavobacteriaceae</taxon>
        <taxon>Flavobacterium</taxon>
    </lineage>
</organism>
<proteinExistence type="predicted"/>
<name>A0ABR7J525_9FLAO</name>